<dbReference type="SUPFAM" id="SSF81383">
    <property type="entry name" value="F-box domain"/>
    <property type="match status" value="1"/>
</dbReference>
<dbReference type="FunCoup" id="D8S320">
    <property type="interactions" value="500"/>
</dbReference>
<dbReference type="InParanoid" id="D8S320"/>
<dbReference type="InterPro" id="IPR036047">
    <property type="entry name" value="F-box-like_dom_sf"/>
</dbReference>
<dbReference type="Gramene" id="EFJ21189">
    <property type="protein sequence ID" value="EFJ21189"/>
    <property type="gene ID" value="SELMODRAFT_107782"/>
</dbReference>
<dbReference type="InterPro" id="IPR001810">
    <property type="entry name" value="F-box_dom"/>
</dbReference>
<dbReference type="PANTHER" id="PTHR31639:SF162">
    <property type="entry name" value="OS09G0454300 PROTEIN"/>
    <property type="match status" value="1"/>
</dbReference>
<dbReference type="OMA" id="NAGRIYM"/>
<evidence type="ECO:0000313" key="4">
    <source>
        <dbReference type="Proteomes" id="UP000001514"/>
    </source>
</evidence>
<protein>
    <submittedName>
        <fullName evidence="3">Uncharacterized protein</fullName>
    </submittedName>
</protein>
<feature type="domain" description="At1g61320/AtMIF1 LRR" evidence="2">
    <location>
        <begin position="132"/>
        <end position="255"/>
    </location>
</feature>
<evidence type="ECO:0000259" key="2">
    <source>
        <dbReference type="Pfam" id="PF23622"/>
    </source>
</evidence>
<dbReference type="Proteomes" id="UP000001514">
    <property type="component" value="Unassembled WGS sequence"/>
</dbReference>
<dbReference type="EMBL" id="GL377600">
    <property type="protein sequence ID" value="EFJ21189.1"/>
    <property type="molecule type" value="Genomic_DNA"/>
</dbReference>
<sequence length="411" mass="45610">MDVLPDAIVQHLLCLLSNAEDVAACSCVCKRWRELMGSVRRLVFPRSLSDKGLHSSALVNRMVRSTAELEELVVYCTLTSAGLMECVAHAAKSLKLLEFRVEEGSDKACVGKLEVLSRSSCDLETLRLWGGILLHSPVGLRSFTGLRTLEVVGARIRDGALRGILAACPALRELALLGCDGIRSVCVELKELEKCRLDFCGSGDNCFVSVAAPKLRVFEVQGASYIRIAEDSSLQHLSIAKQTGMLANVEVGKLPALASLSIRGLQWDWGAIQKMLQSATQVETLYMKIEFCGDDEAFEPFRDIDFGDFLTSHPKLKKLDAHGALFASLVLKEEIATPPLALWLEEANITIRSPLNAERKLQVLKSMISWSPLLRKVRLRITQMKCTDIEADEFFLNLIRLKRVYDFITID</sequence>
<dbReference type="Pfam" id="PF12937">
    <property type="entry name" value="F-box-like"/>
    <property type="match status" value="1"/>
</dbReference>
<organism evidence="4">
    <name type="scientific">Selaginella moellendorffii</name>
    <name type="common">Spikemoss</name>
    <dbReference type="NCBI Taxonomy" id="88036"/>
    <lineage>
        <taxon>Eukaryota</taxon>
        <taxon>Viridiplantae</taxon>
        <taxon>Streptophyta</taxon>
        <taxon>Embryophyta</taxon>
        <taxon>Tracheophyta</taxon>
        <taxon>Lycopodiopsida</taxon>
        <taxon>Selaginellales</taxon>
        <taxon>Selaginellaceae</taxon>
        <taxon>Selaginella</taxon>
    </lineage>
</organism>
<proteinExistence type="predicted"/>
<name>D8S320_SELML</name>
<dbReference type="OrthoDB" id="9973021at2759"/>
<dbReference type="Pfam" id="PF23622">
    <property type="entry name" value="LRR_At1g61320_AtMIF1"/>
    <property type="match status" value="1"/>
</dbReference>
<dbReference type="Gene3D" id="3.80.10.10">
    <property type="entry name" value="Ribonuclease Inhibitor"/>
    <property type="match status" value="1"/>
</dbReference>
<dbReference type="SUPFAM" id="SSF52047">
    <property type="entry name" value="RNI-like"/>
    <property type="match status" value="1"/>
</dbReference>
<keyword evidence="4" id="KW-1185">Reference proteome</keyword>
<dbReference type="InterPro" id="IPR055357">
    <property type="entry name" value="LRR_At1g61320_AtMIF1"/>
</dbReference>
<dbReference type="eggNOG" id="ENOG502QS32">
    <property type="taxonomic scope" value="Eukaryota"/>
</dbReference>
<dbReference type="AlphaFoldDB" id="D8S320"/>
<feature type="domain" description="F-box" evidence="1">
    <location>
        <begin position="2"/>
        <end position="35"/>
    </location>
</feature>
<dbReference type="InterPro" id="IPR032675">
    <property type="entry name" value="LRR_dom_sf"/>
</dbReference>
<evidence type="ECO:0000259" key="1">
    <source>
        <dbReference type="Pfam" id="PF12937"/>
    </source>
</evidence>
<accession>D8S320</accession>
<gene>
    <name evidence="3" type="ORF">SELMODRAFT_107782</name>
</gene>
<evidence type="ECO:0000313" key="3">
    <source>
        <dbReference type="EMBL" id="EFJ21189.1"/>
    </source>
</evidence>
<dbReference type="HOGENOM" id="CLU_053616_0_0_1"/>
<dbReference type="KEGG" id="smo:SELMODRAFT_107782"/>
<reference evidence="3 4" key="1">
    <citation type="journal article" date="2011" name="Science">
        <title>The Selaginella genome identifies genetic changes associated with the evolution of vascular plants.</title>
        <authorList>
            <person name="Banks J.A."/>
            <person name="Nishiyama T."/>
            <person name="Hasebe M."/>
            <person name="Bowman J.L."/>
            <person name="Gribskov M."/>
            <person name="dePamphilis C."/>
            <person name="Albert V.A."/>
            <person name="Aono N."/>
            <person name="Aoyama T."/>
            <person name="Ambrose B.A."/>
            <person name="Ashton N.W."/>
            <person name="Axtell M.J."/>
            <person name="Barker E."/>
            <person name="Barker M.S."/>
            <person name="Bennetzen J.L."/>
            <person name="Bonawitz N.D."/>
            <person name="Chapple C."/>
            <person name="Cheng C."/>
            <person name="Correa L.G."/>
            <person name="Dacre M."/>
            <person name="DeBarry J."/>
            <person name="Dreyer I."/>
            <person name="Elias M."/>
            <person name="Engstrom E.M."/>
            <person name="Estelle M."/>
            <person name="Feng L."/>
            <person name="Finet C."/>
            <person name="Floyd S.K."/>
            <person name="Frommer W.B."/>
            <person name="Fujita T."/>
            <person name="Gramzow L."/>
            <person name="Gutensohn M."/>
            <person name="Harholt J."/>
            <person name="Hattori M."/>
            <person name="Heyl A."/>
            <person name="Hirai T."/>
            <person name="Hiwatashi Y."/>
            <person name="Ishikawa M."/>
            <person name="Iwata M."/>
            <person name="Karol K.G."/>
            <person name="Koehler B."/>
            <person name="Kolukisaoglu U."/>
            <person name="Kubo M."/>
            <person name="Kurata T."/>
            <person name="Lalonde S."/>
            <person name="Li K."/>
            <person name="Li Y."/>
            <person name="Litt A."/>
            <person name="Lyons E."/>
            <person name="Manning G."/>
            <person name="Maruyama T."/>
            <person name="Michael T.P."/>
            <person name="Mikami K."/>
            <person name="Miyazaki S."/>
            <person name="Morinaga S."/>
            <person name="Murata T."/>
            <person name="Mueller-Roeber B."/>
            <person name="Nelson D.R."/>
            <person name="Obara M."/>
            <person name="Oguri Y."/>
            <person name="Olmstead R.G."/>
            <person name="Onodera N."/>
            <person name="Petersen B.L."/>
            <person name="Pils B."/>
            <person name="Prigge M."/>
            <person name="Rensing S.A."/>
            <person name="Riano-Pachon D.M."/>
            <person name="Roberts A.W."/>
            <person name="Sato Y."/>
            <person name="Scheller H.V."/>
            <person name="Schulz B."/>
            <person name="Schulz C."/>
            <person name="Shakirov E.V."/>
            <person name="Shibagaki N."/>
            <person name="Shinohara N."/>
            <person name="Shippen D.E."/>
            <person name="Soerensen I."/>
            <person name="Sotooka R."/>
            <person name="Sugimoto N."/>
            <person name="Sugita M."/>
            <person name="Sumikawa N."/>
            <person name="Tanurdzic M."/>
            <person name="Theissen G."/>
            <person name="Ulvskov P."/>
            <person name="Wakazuki S."/>
            <person name="Weng J.K."/>
            <person name="Willats W.W."/>
            <person name="Wipf D."/>
            <person name="Wolf P.G."/>
            <person name="Yang L."/>
            <person name="Zimmer A.D."/>
            <person name="Zhu Q."/>
            <person name="Mitros T."/>
            <person name="Hellsten U."/>
            <person name="Loque D."/>
            <person name="Otillar R."/>
            <person name="Salamov A."/>
            <person name="Schmutz J."/>
            <person name="Shapiro H."/>
            <person name="Lindquist E."/>
            <person name="Lucas S."/>
            <person name="Rokhsar D."/>
            <person name="Grigoriev I.V."/>
        </authorList>
    </citation>
    <scope>NUCLEOTIDE SEQUENCE [LARGE SCALE GENOMIC DNA]</scope>
</reference>
<dbReference type="PANTHER" id="PTHR31639">
    <property type="entry name" value="F-BOX PROTEIN-LIKE"/>
    <property type="match status" value="1"/>
</dbReference>
<dbReference type="Gene3D" id="1.20.1280.50">
    <property type="match status" value="1"/>
</dbReference>